<reference evidence="3" key="1">
    <citation type="journal article" date="2016" name="Sci. Rep.">
        <title>Genome analysis of the kiwifruit canker pathogen Pseudomonas syringae pv. actinidiae biovar 5.</title>
        <authorList>
            <person name="Fujikawa T."/>
            <person name="Sawada H."/>
        </authorList>
    </citation>
    <scope>NUCLEOTIDE SEQUENCE [LARGE SCALE GENOMIC DNA]</scope>
    <source>
        <strain evidence="3">MAFF 212061</strain>
    </source>
</reference>
<evidence type="ECO:0000313" key="3">
    <source>
        <dbReference type="Proteomes" id="UP000217163"/>
    </source>
</evidence>
<dbReference type="InterPro" id="IPR018948">
    <property type="entry name" value="GTP-bd_TrmE_N"/>
</dbReference>
<dbReference type="SUPFAM" id="SSF103025">
    <property type="entry name" value="Folate-binding domain"/>
    <property type="match status" value="1"/>
</dbReference>
<accession>A0A261WL96</accession>
<dbReference type="CDD" id="cd14858">
    <property type="entry name" value="TrmE_N"/>
    <property type="match status" value="1"/>
</dbReference>
<dbReference type="GO" id="GO:0002098">
    <property type="term" value="P:tRNA wobble uridine modification"/>
    <property type="evidence" value="ECO:0007669"/>
    <property type="project" value="TreeGrafter"/>
</dbReference>
<dbReference type="InterPro" id="IPR027266">
    <property type="entry name" value="TrmE/GcvT-like"/>
</dbReference>
<protein>
    <submittedName>
        <fullName evidence="2">tRNA uridine-5-carboxymethylaminomethyl(34) synthesis GTPase MnmE</fullName>
    </submittedName>
</protein>
<sequence length="118" mass="12435">MSSSTSTIVAIASAAGIGGVGIVRLSGPQSVQIAAHLGIARMQPRHAHYARFRDGHGAVIDDGIALWFNAAAQLHPAKMSSSCKVMAARVLLRQLVARCIELGARQARAGEFSERAFL</sequence>
<proteinExistence type="predicted"/>
<dbReference type="Proteomes" id="UP000217163">
    <property type="component" value="Unassembled WGS sequence"/>
</dbReference>
<gene>
    <name evidence="2" type="ORF">CFN58_09955</name>
</gene>
<organism evidence="2 3">
    <name type="scientific">Pseudomonas avellanae</name>
    <dbReference type="NCBI Taxonomy" id="46257"/>
    <lineage>
        <taxon>Bacteria</taxon>
        <taxon>Pseudomonadati</taxon>
        <taxon>Pseudomonadota</taxon>
        <taxon>Gammaproteobacteria</taxon>
        <taxon>Pseudomonadales</taxon>
        <taxon>Pseudomonadaceae</taxon>
        <taxon>Pseudomonas</taxon>
    </lineage>
</organism>
<dbReference type="AlphaFoldDB" id="A0A261WL96"/>
<dbReference type="PANTHER" id="PTHR42714">
    <property type="entry name" value="TRNA MODIFICATION GTPASE GTPBP3"/>
    <property type="match status" value="1"/>
</dbReference>
<dbReference type="Gene3D" id="3.30.1360.120">
    <property type="entry name" value="Probable tRNA modification gtpase trme, domain 1"/>
    <property type="match status" value="1"/>
</dbReference>
<evidence type="ECO:0000313" key="2">
    <source>
        <dbReference type="EMBL" id="OZI86683.1"/>
    </source>
</evidence>
<evidence type="ECO:0000259" key="1">
    <source>
        <dbReference type="Pfam" id="PF10396"/>
    </source>
</evidence>
<feature type="domain" description="GTP-binding protein TrmE N-terminal" evidence="1">
    <location>
        <begin position="7"/>
        <end position="118"/>
    </location>
</feature>
<feature type="non-terminal residue" evidence="2">
    <location>
        <position position="118"/>
    </location>
</feature>
<dbReference type="GO" id="GO:0005829">
    <property type="term" value="C:cytosol"/>
    <property type="evidence" value="ECO:0007669"/>
    <property type="project" value="TreeGrafter"/>
</dbReference>
<dbReference type="PANTHER" id="PTHR42714:SF2">
    <property type="entry name" value="TRNA MODIFICATION GTPASE GTPBP3, MITOCHONDRIAL"/>
    <property type="match status" value="1"/>
</dbReference>
<dbReference type="Pfam" id="PF10396">
    <property type="entry name" value="TrmE_N"/>
    <property type="match status" value="1"/>
</dbReference>
<dbReference type="EMBL" id="NKQU01000425">
    <property type="protein sequence ID" value="OZI86683.1"/>
    <property type="molecule type" value="Genomic_DNA"/>
</dbReference>
<comment type="caution">
    <text evidence="2">The sequence shown here is derived from an EMBL/GenBank/DDBJ whole genome shotgun (WGS) entry which is preliminary data.</text>
</comment>
<dbReference type="GO" id="GO:0030488">
    <property type="term" value="P:tRNA methylation"/>
    <property type="evidence" value="ECO:0007669"/>
    <property type="project" value="TreeGrafter"/>
</dbReference>
<name>A0A261WL96_9PSED</name>